<evidence type="ECO:0000313" key="4">
    <source>
        <dbReference type="Proteomes" id="UP000297452"/>
    </source>
</evidence>
<evidence type="ECO:0000256" key="2">
    <source>
        <dbReference type="SAM" id="Phobius"/>
    </source>
</evidence>
<accession>A0A4Z1J7B3</accession>
<keyword evidence="2" id="KW-0472">Membrane</keyword>
<dbReference type="EMBL" id="PQXJ01000041">
    <property type="protein sequence ID" value="TGO67470.1"/>
    <property type="molecule type" value="Genomic_DNA"/>
</dbReference>
<dbReference type="OrthoDB" id="3562797at2759"/>
<keyword evidence="2" id="KW-1133">Transmembrane helix</keyword>
<reference evidence="3 4" key="1">
    <citation type="submission" date="2017-12" db="EMBL/GenBank/DDBJ databases">
        <title>Comparative genomics of Botrytis spp.</title>
        <authorList>
            <person name="Valero-Jimenez C.A."/>
            <person name="Tapia P."/>
            <person name="Veloso J."/>
            <person name="Silva-Moreno E."/>
            <person name="Staats M."/>
            <person name="Valdes J.H."/>
            <person name="Van Kan J.A.L."/>
        </authorList>
    </citation>
    <scope>NUCLEOTIDE SEQUENCE [LARGE SCALE GENOMIC DNA]</scope>
    <source>
        <strain evidence="3 4">MUCL2120</strain>
    </source>
</reference>
<proteinExistence type="predicted"/>
<feature type="transmembrane region" description="Helical" evidence="2">
    <location>
        <begin position="408"/>
        <end position="428"/>
    </location>
</feature>
<organism evidence="3 4">
    <name type="scientific">Botryotinia narcissicola</name>
    <dbReference type="NCBI Taxonomy" id="278944"/>
    <lineage>
        <taxon>Eukaryota</taxon>
        <taxon>Fungi</taxon>
        <taxon>Dikarya</taxon>
        <taxon>Ascomycota</taxon>
        <taxon>Pezizomycotina</taxon>
        <taxon>Leotiomycetes</taxon>
        <taxon>Helotiales</taxon>
        <taxon>Sclerotiniaceae</taxon>
        <taxon>Botryotinia</taxon>
    </lineage>
</organism>
<protein>
    <submittedName>
        <fullName evidence="3">Uncharacterized protein</fullName>
    </submittedName>
</protein>
<sequence length="433" mass="49028">MTRAGNSLPYMVFATIRNHNTTIVNIKMVQKRTIEVVIPQMLGQSINSTTKSKEVVSKTTPVTSLATIDEDQDLCSSNRPRRTDDELQSKLDNGKMSSISSLLGHFFSGAQEEEEQKEGTEVVRGSCPPHRTNDHLFNCDRDNRQASTISRDRREEEIKREVGNAYATNLPRRSDVRVRFELDNHEISTTEPVSNETTPQMTPTSSIGDEMEGNLIDLYDDNDDDDDTPLRHTGEEFLSDEFEPYPHPPHPHPYLHSHPAPKTIISQHPRTQIKTPATSQPNHPAHPTNITLTSPHIIPQHEIFLHTLPPLHASVPQIRIWIASWFSGREVAICVPWEDEGVGLQRYIDCISWSGDDIHHGSCGSLESDMRGWMLGAYARPIVRDVERARNMERERKWKVAVGRFADFLYGAVVMGVVGLVLMVFVPCPCRRY</sequence>
<dbReference type="Proteomes" id="UP000297452">
    <property type="component" value="Unassembled WGS sequence"/>
</dbReference>
<keyword evidence="2" id="KW-0812">Transmembrane</keyword>
<evidence type="ECO:0000313" key="3">
    <source>
        <dbReference type="EMBL" id="TGO67470.1"/>
    </source>
</evidence>
<comment type="caution">
    <text evidence="3">The sequence shown here is derived from an EMBL/GenBank/DDBJ whole genome shotgun (WGS) entry which is preliminary data.</text>
</comment>
<evidence type="ECO:0000256" key="1">
    <source>
        <dbReference type="SAM" id="MobiDB-lite"/>
    </source>
</evidence>
<feature type="compositionally biased region" description="Polar residues" evidence="1">
    <location>
        <begin position="190"/>
        <end position="207"/>
    </location>
</feature>
<name>A0A4Z1J7B3_9HELO</name>
<dbReference type="AlphaFoldDB" id="A0A4Z1J7B3"/>
<feature type="region of interest" description="Disordered" evidence="1">
    <location>
        <begin position="190"/>
        <end position="210"/>
    </location>
</feature>
<gene>
    <name evidence="3" type="ORF">BOTNAR_0041g00070</name>
</gene>
<keyword evidence="4" id="KW-1185">Reference proteome</keyword>
<feature type="region of interest" description="Disordered" evidence="1">
    <location>
        <begin position="110"/>
        <end position="138"/>
    </location>
</feature>